<dbReference type="InterPro" id="IPR002885">
    <property type="entry name" value="PPR_rpt"/>
</dbReference>
<feature type="repeat" description="PPR" evidence="5">
    <location>
        <begin position="544"/>
        <end position="578"/>
    </location>
</feature>
<organism evidence="7 8">
    <name type="scientific">Rhodotorula mucilaginosa</name>
    <name type="common">Yeast</name>
    <name type="synonym">Rhodotorula rubra</name>
    <dbReference type="NCBI Taxonomy" id="5537"/>
    <lineage>
        <taxon>Eukaryota</taxon>
        <taxon>Fungi</taxon>
        <taxon>Dikarya</taxon>
        <taxon>Basidiomycota</taxon>
        <taxon>Pucciniomycotina</taxon>
        <taxon>Microbotryomycetes</taxon>
        <taxon>Sporidiobolales</taxon>
        <taxon>Sporidiobolaceae</taxon>
        <taxon>Rhodotorula</taxon>
    </lineage>
</organism>
<evidence type="ECO:0000256" key="1">
    <source>
        <dbReference type="ARBA" id="ARBA00006192"/>
    </source>
</evidence>
<dbReference type="AlphaFoldDB" id="A0A9P6W7P1"/>
<dbReference type="Proteomes" id="UP000777482">
    <property type="component" value="Unassembled WGS sequence"/>
</dbReference>
<dbReference type="PROSITE" id="PS51375">
    <property type="entry name" value="PPR"/>
    <property type="match status" value="1"/>
</dbReference>
<evidence type="ECO:0000256" key="3">
    <source>
        <dbReference type="ARBA" id="ARBA00044493"/>
    </source>
</evidence>
<proteinExistence type="inferred from homology"/>
<dbReference type="PANTHER" id="PTHR47447">
    <property type="entry name" value="OS03G0856100 PROTEIN"/>
    <property type="match status" value="1"/>
</dbReference>
<accession>A0A9P6W7P1</accession>
<feature type="region of interest" description="Disordered" evidence="6">
    <location>
        <begin position="23"/>
        <end position="48"/>
    </location>
</feature>
<gene>
    <name evidence="7" type="ORF">C6P46_004907</name>
</gene>
<feature type="region of interest" description="Disordered" evidence="6">
    <location>
        <begin position="419"/>
        <end position="443"/>
    </location>
</feature>
<dbReference type="Gene3D" id="1.25.40.10">
    <property type="entry name" value="Tetratricopeptide repeat domain"/>
    <property type="match status" value="2"/>
</dbReference>
<dbReference type="NCBIfam" id="TIGR00756">
    <property type="entry name" value="PPR"/>
    <property type="match status" value="1"/>
</dbReference>
<evidence type="ECO:0000256" key="5">
    <source>
        <dbReference type="PROSITE-ProRule" id="PRU00708"/>
    </source>
</evidence>
<comment type="similarity">
    <text evidence="1">Belongs to the CCM1 family.</text>
</comment>
<keyword evidence="8" id="KW-1185">Reference proteome</keyword>
<evidence type="ECO:0000313" key="7">
    <source>
        <dbReference type="EMBL" id="KAG0666339.1"/>
    </source>
</evidence>
<dbReference type="Pfam" id="PF13041">
    <property type="entry name" value="PPR_2"/>
    <property type="match status" value="1"/>
</dbReference>
<protein>
    <recommendedName>
        <fullName evidence="9">Pentatricopeptide repeat protein</fullName>
    </recommendedName>
</protein>
<dbReference type="EMBL" id="PUHQ01000005">
    <property type="protein sequence ID" value="KAG0666339.1"/>
    <property type="molecule type" value="Genomic_DNA"/>
</dbReference>
<reference evidence="7 8" key="1">
    <citation type="submission" date="2020-11" db="EMBL/GenBank/DDBJ databases">
        <title>Kefir isolates.</title>
        <authorList>
            <person name="Marcisauskas S."/>
            <person name="Kim Y."/>
            <person name="Blasche S."/>
        </authorList>
    </citation>
    <scope>NUCLEOTIDE SEQUENCE [LARGE SCALE GENOMIC DNA]</scope>
    <source>
        <strain evidence="7 8">KR</strain>
    </source>
</reference>
<comment type="function">
    <text evidence="3">Regulates mitochondrial small subunit maturation by controlling 15S rRNA 5'-end processing. Localizes to the 5' precursor of the 15S rRNA in a position that is subsequently occupied by mS47 in the mature yeast mtSSU. Uses structure and sequence-specific RNA recognition, binding to a single-stranded region of the precursor and specifically recognizing bases -6 to -1. The exchange of Ccm1 for mS47 is coupled to the irreversible removal of precursor rRNA that is accompanied by conformational changes of the mitoribosomal proteins uS5m and mS26. These conformational changes signal completion of 5'-end rRNA processing through protection of the mature 5'-end of the 15S rRNA and stabilization of mS47. The removal of the 5' precursor together with the dissociation of Ccm1 may be catalyzed by the 5'-3' exoribonuclease Pet127. Involved in the specific removal of group I introns in mitochondrial encoded transcripts.</text>
</comment>
<evidence type="ECO:0000313" key="8">
    <source>
        <dbReference type="Proteomes" id="UP000777482"/>
    </source>
</evidence>
<evidence type="ECO:0000256" key="6">
    <source>
        <dbReference type="SAM" id="MobiDB-lite"/>
    </source>
</evidence>
<dbReference type="OrthoDB" id="185373at2759"/>
<evidence type="ECO:0000256" key="2">
    <source>
        <dbReference type="ARBA" id="ARBA00022737"/>
    </source>
</evidence>
<keyword evidence="2" id="KW-0677">Repeat</keyword>
<sequence>MLAAQSLLRRRLLLSLGRLPSAARPGSTLAQPDHTAAPPPAGAPRSGYNDYFHARTRRIAHALAGGEHIPRNLLLKILKNRSIEPGALALWVDVLARKDPVYALDRLGLLESTATEIPASSSNATPSRTAAAGEESCPDWLYLALPGLVTHRSHVPYLASQILSDRFSRLGEQKRALFVARCVQHFLRVRHYVALRELVEWVACADLADAAAGALTKTESFEVVLAALASERVRSDRYDATPYIVLEPLVTLLLASHARRTGNLKSPLTFAMYRSLLSTKLVPRDPEQALRLLARMTRDGLTPSRGMLQRVMRVCARNGRHDATMRILEQIRGEIPHATGALRRGRAAPVPAPEWTERLEEAIEQVHSAGETPLHLRGWNGVDLDGQPESYPPSPEEDTLLLGAEDPDDLPLEAVRVRNHAPPPSLLPSTAKPEEVDEAGSTTPVRALQDKFSTILLTDRAQVLPYFYEILSHATTTSTSSSRSSFPPPPAYFDRVSWIQFFHTVSLQPDVTADQLVAVLQAVARASSTTAASTSTAYVPPMPTLRLHTIVLHALVRRNEPRAALHLWRFLEKRGWRPDVTLLDAVVRAHLALDHDRPALRLLEHYAHRPGVDKPESRVTLPPNVGPDATAPARPHSVVLTAVPLNAILAYYSQKNRFGAAYSLYKEMTSRFAVEPDSATLSIMLDAARHASSRAGRGWTPASAFEEVSAAGPVFGGSMSAHRTGWSSSTDRVVDDAWDGEPASRVMERFVTHEVLEMNWQDAQIETPWEARGVVGWLARRFALREVPFRRPESTVASDVPAEWYPFASTLSPTPPTQPHLYPTDRVFRSLIRLVGTHSSITTIPTLVSWMRHLQITPSRFTLCIALAYVDGEASFRPEQMERWRIWLAEWLGEDALPTQAEIAWMRRGGKREGKPVTRRI</sequence>
<dbReference type="InterPro" id="IPR011990">
    <property type="entry name" value="TPR-like_helical_dom_sf"/>
</dbReference>
<comment type="caution">
    <text evidence="7">The sequence shown here is derived from an EMBL/GenBank/DDBJ whole genome shotgun (WGS) entry which is preliminary data.</text>
</comment>
<comment type="subunit">
    <text evidence="4">Binds to mitochondrial small subunit 15S rRNA.</text>
</comment>
<evidence type="ECO:0000256" key="4">
    <source>
        <dbReference type="ARBA" id="ARBA00044511"/>
    </source>
</evidence>
<dbReference type="PANTHER" id="PTHR47447:SF23">
    <property type="entry name" value="PENTACOTRIPEPTIDE-REPEAT REGION OF PRORP DOMAIN-CONTAINING PROTEIN"/>
    <property type="match status" value="1"/>
</dbReference>
<evidence type="ECO:0008006" key="9">
    <source>
        <dbReference type="Google" id="ProtNLM"/>
    </source>
</evidence>
<name>A0A9P6W7P1_RHOMI</name>